<dbReference type="Proteomes" id="UP001274321">
    <property type="component" value="Unassembled WGS sequence"/>
</dbReference>
<feature type="signal peptide" evidence="4">
    <location>
        <begin position="1"/>
        <end position="28"/>
    </location>
</feature>
<dbReference type="RefSeq" id="WP_319842624.1">
    <property type="nucleotide sequence ID" value="NZ_JAXAFJ010000001.1"/>
</dbReference>
<keyword evidence="3 4" id="KW-0732">Signal</keyword>
<gene>
    <name evidence="6" type="ORF">SCD90_00335</name>
</gene>
<dbReference type="SUPFAM" id="SSF53850">
    <property type="entry name" value="Periplasmic binding protein-like II"/>
    <property type="match status" value="1"/>
</dbReference>
<dbReference type="InterPro" id="IPR000914">
    <property type="entry name" value="SBP_5_dom"/>
</dbReference>
<feature type="chain" id="PRO_5045096874" evidence="4">
    <location>
        <begin position="29"/>
        <end position="623"/>
    </location>
</feature>
<dbReference type="Gene3D" id="3.10.105.10">
    <property type="entry name" value="Dipeptide-binding Protein, Domain 3"/>
    <property type="match status" value="1"/>
</dbReference>
<evidence type="ECO:0000256" key="2">
    <source>
        <dbReference type="ARBA" id="ARBA00005695"/>
    </source>
</evidence>
<dbReference type="EMBL" id="JAXAFJ010000001">
    <property type="protein sequence ID" value="MDX6804496.1"/>
    <property type="molecule type" value="Genomic_DNA"/>
</dbReference>
<dbReference type="PANTHER" id="PTHR30290:SF64">
    <property type="entry name" value="ABC TRANSPORTER PERIPLASMIC BINDING PROTEIN"/>
    <property type="match status" value="1"/>
</dbReference>
<dbReference type="Pfam" id="PF00496">
    <property type="entry name" value="SBP_bac_5"/>
    <property type="match status" value="1"/>
</dbReference>
<keyword evidence="7" id="KW-1185">Reference proteome</keyword>
<protein>
    <submittedName>
        <fullName evidence="6">Extracellular solute-binding protein</fullName>
    </submittedName>
</protein>
<dbReference type="InterPro" id="IPR030678">
    <property type="entry name" value="Peptide/Ni-bd"/>
</dbReference>
<comment type="subcellular location">
    <subcellularLocation>
        <location evidence="1">Periplasm</location>
    </subcellularLocation>
</comment>
<evidence type="ECO:0000256" key="3">
    <source>
        <dbReference type="ARBA" id="ARBA00022729"/>
    </source>
</evidence>
<accession>A0ABU4RP34</accession>
<evidence type="ECO:0000256" key="1">
    <source>
        <dbReference type="ARBA" id="ARBA00004418"/>
    </source>
</evidence>
<feature type="domain" description="Solute-binding protein family 5" evidence="5">
    <location>
        <begin position="120"/>
        <end position="523"/>
    </location>
</feature>
<dbReference type="PIRSF" id="PIRSF002741">
    <property type="entry name" value="MppA"/>
    <property type="match status" value="1"/>
</dbReference>
<dbReference type="PANTHER" id="PTHR30290">
    <property type="entry name" value="PERIPLASMIC BINDING COMPONENT OF ABC TRANSPORTER"/>
    <property type="match status" value="1"/>
</dbReference>
<comment type="caution">
    <text evidence="6">The sequence shown here is derived from an EMBL/GenBank/DDBJ whole genome shotgun (WGS) entry which is preliminary data.</text>
</comment>
<evidence type="ECO:0000313" key="6">
    <source>
        <dbReference type="EMBL" id="MDX6804496.1"/>
    </source>
</evidence>
<dbReference type="Gene3D" id="3.40.190.10">
    <property type="entry name" value="Periplasmic binding protein-like II"/>
    <property type="match status" value="1"/>
</dbReference>
<dbReference type="PROSITE" id="PS51318">
    <property type="entry name" value="TAT"/>
    <property type="match status" value="1"/>
</dbReference>
<comment type="similarity">
    <text evidence="2">Belongs to the bacterial solute-binding protein 5 family.</text>
</comment>
<organism evidence="6 7">
    <name type="scientific">Terrihabitans rhizophilus</name>
    <dbReference type="NCBI Taxonomy" id="3092662"/>
    <lineage>
        <taxon>Bacteria</taxon>
        <taxon>Pseudomonadati</taxon>
        <taxon>Pseudomonadota</taxon>
        <taxon>Alphaproteobacteria</taxon>
        <taxon>Hyphomicrobiales</taxon>
        <taxon>Terrihabitans</taxon>
    </lineage>
</organism>
<dbReference type="CDD" id="cd08497">
    <property type="entry name" value="MbnE-like"/>
    <property type="match status" value="1"/>
</dbReference>
<evidence type="ECO:0000259" key="5">
    <source>
        <dbReference type="Pfam" id="PF00496"/>
    </source>
</evidence>
<sequence>MIASGLDRRQLLLLGGAAALLPVGAARAQPVADEGQRHGLSSFGDLKYPADFRHFDYVNPDAPKGGRMSYTPGQWAYNQNPNTFNTLNTLILRGDAPVGLTMVFASLMTSAGDEPDAMYGYVARSVRISDGGRTYRFKLRPEARFHDGGALTAEDVAFSISTLKKDGHPLISQQLGEVVGAEAAAPDEVVVRFSGKQARDIPLLVAGLPIISKAWYATRDFTATTMEPPLGSSAYKVGNVAPGRFIEYERVKDWWGNSLPVAVGHNNFDTVRVEMFRDRQVSLEGFKGGAYLFREEFTSRFWANNYDFPAIKDGRVVRFELPDDRPSGAQGWWINTRRPKFTDHRVREALTYAFDFEWTNANLMYGSYRRTASVFENSPMKAEGTPSPAELALLEPFRGKMADEVFGAPFSPPVSDGSGQDRKLLRRARELLNEAGWTVRDGALKNAAGETFRLEILDDDSTFEPHVLAYIKNLRILGIEGTFRVVDAAQFQSRQNAFDYDLIPRRYSLSSTPGDGLRVYFGSAAAKVGGSYNVAGVADPVIDALIDHAIAANNRDDLTIACRALDRVLRAGRYWVPHWHKPSHWIATWDVFGRPEQKPKYDLPFVSTWWIDTAKAERLGIRT</sequence>
<evidence type="ECO:0000256" key="4">
    <source>
        <dbReference type="SAM" id="SignalP"/>
    </source>
</evidence>
<dbReference type="InterPro" id="IPR039424">
    <property type="entry name" value="SBP_5"/>
</dbReference>
<reference evidence="6 7" key="1">
    <citation type="submission" date="2023-11" db="EMBL/GenBank/DDBJ databases">
        <authorList>
            <person name="Bao R."/>
        </authorList>
    </citation>
    <scope>NUCLEOTIDE SEQUENCE [LARGE SCALE GENOMIC DNA]</scope>
    <source>
        <strain evidence="6 7">PJ23</strain>
    </source>
</reference>
<proteinExistence type="inferred from homology"/>
<evidence type="ECO:0000313" key="7">
    <source>
        <dbReference type="Proteomes" id="UP001274321"/>
    </source>
</evidence>
<dbReference type="InterPro" id="IPR006311">
    <property type="entry name" value="TAT_signal"/>
</dbReference>
<name>A0ABU4RP34_9HYPH</name>